<dbReference type="GO" id="GO:0033615">
    <property type="term" value="P:mitochondrial proton-transporting ATP synthase complex assembly"/>
    <property type="evidence" value="ECO:0007669"/>
    <property type="project" value="TreeGrafter"/>
</dbReference>
<feature type="chain" id="PRO_5015059561" evidence="2">
    <location>
        <begin position="17"/>
        <end position="1371"/>
    </location>
</feature>
<keyword evidence="2" id="KW-0732">Signal</keyword>
<sequence length="1371" mass="159558">MLILFVFTIWSFLFCAFYDSLKLRKNISNAIYVNDGNRCIAPPPVGSDQYVKYLFLRSSGIEKKPRCCSRKSLFSMGKGDSPPFQKEIALEKVASNSGNDFLCGKLFINDKARRFIVDLCSDNSFIFQKEQWERRGENGERSGGINSDGQRQGDRSACEGGRGTHLCMWYSGEDVRSVKEEIHLNNKRIKVDTVIHVKREKENEDSGIPFYVMRNEELSKNFDGIIGFNFFRQFSNFTLDTVNMNITMRGNGEDNVNPTINNAEVLYELKLYNFFNNIKHFNIHVDNHLHKGILDTATSKTVIVNSDSVTKNSSMKVAVKNVLGEKFNVEKTRVGNISLISKDNKLISTQLSDVYKGELEYLCPNVVLLGLDFLLNKKFTFDLKKEILYVVKGPLEGIVTKKGKNISQEGQFNIGGDIHIDDLKVEEKCKEIFEKLRKKEINFMKITSELEGENISISDCKSTNDVIRIYAIKLIYGSDFLKKKEQSSEKNDEFQNRYKEIIDFFKKLNNEEKQDMLRRIVHIMKDNGLGQEKKASEILEKFVTYEINNNVYSLHRFKSSNVNKHNDKAVMEEFNQLLNFFNAHPEYSFEMLNDFKKELSQKRIDYNDCKDEQSIIKRIAQARVYHDSHTINNSGKDVKNKRRKNIIVRRYSNDGNNIHTQIIIRRNGLGPTNDSSSDGEEDEEEEDGNGENRGYTSSYENISNNIDDLFPNSILSGIFKNFFGDNRNEGNQEESHDEDTQQNDLLSELNNMFGFGNMGDNLFRKKKKSVIGFKTKEPNVKNESTSEEKDNIYEAIKQENDVDIIYLLKKVQKLNDMNLKNFILQSLKNENIKKILLDALKKGYQNTYEQCKQQNDNKGMYLLQMLKHSAKEKQYGGGVLHCGCVLKGRTSVCLARRSANLKRQNCALIFNQTQLSSIWFLFVEVSSHCERLLNRWEWSVCQKETTKENVLPKEKRGNLTERYDCSYIRFGENKQNLKKFANIKNIDLRKNACTKKIEIVVDGKILLTNGNNIFAMENFDLCFLIKLELLRNRKEMNILKMPLTLSANNLIDFVNLRGEKGNIQIEVNKHNNKRYDIPVNEDHTPNGTKPFEFSELTDKICWNINKTQMMKRKCTFGADSNAFSHDNENTLSRTGGNCNEDAYVEMYNNKERVNSKMLSGKFEEKIDLVNVNSFDERILMENKIYENFKNDLILYRNDERKPFGTYKKDDLEKTLNLPNSINYLENYKIKKNLHEEEKNVYDMYMSMFEKIHDIKLNKAKNFETPKQNLNVQKKVQNLIKNMNDSELFLFYKCTQILNSFIFTYLFLNNYLNYKEVYRYCNLEYIYQFFKWGYVFDVNSVKDSSTLLTLSSLRLIAKMVNCGETRCRGGYH</sequence>
<evidence type="ECO:0000313" key="5">
    <source>
        <dbReference type="Proteomes" id="UP000078546"/>
    </source>
</evidence>
<gene>
    <name evidence="4" type="ORF">POVCU1_009960</name>
    <name evidence="3" type="ORF">POVCU2_0010740</name>
</gene>
<dbReference type="SUPFAM" id="SSF160909">
    <property type="entry name" value="ATP12-like"/>
    <property type="match status" value="2"/>
</dbReference>
<dbReference type="GO" id="GO:0005739">
    <property type="term" value="C:mitochondrion"/>
    <property type="evidence" value="ECO:0007669"/>
    <property type="project" value="TreeGrafter"/>
</dbReference>
<dbReference type="PANTHER" id="PTHR21013:SF10">
    <property type="entry name" value="ATP SYNTHASE MITOCHONDRIAL F1 COMPLEX ASSEMBLY FACTOR 2"/>
    <property type="match status" value="1"/>
</dbReference>
<proteinExistence type="predicted"/>
<feature type="region of interest" description="Disordered" evidence="1">
    <location>
        <begin position="662"/>
        <end position="699"/>
    </location>
</feature>
<dbReference type="PANTHER" id="PTHR21013">
    <property type="entry name" value="ATP SYNTHASE MITOCHONDRIAL F1 COMPLEX ASSEMBLY FACTOR 2/ATP12 PROTEIN, MITOCHONDRIAL PRECURSOR"/>
    <property type="match status" value="1"/>
</dbReference>
<feature type="signal peptide" evidence="2">
    <location>
        <begin position="1"/>
        <end position="16"/>
    </location>
</feature>
<reference evidence="3" key="1">
    <citation type="submission" date="2016-05" db="EMBL/GenBank/DDBJ databases">
        <authorList>
            <person name="Lavstsen T."/>
            <person name="Jespersen J.S."/>
        </authorList>
    </citation>
    <scope>NUCLEOTIDE SEQUENCE [LARGE SCALE GENOMIC DNA]</scope>
</reference>
<evidence type="ECO:0000313" key="3">
    <source>
        <dbReference type="EMBL" id="SBS81525.1"/>
    </source>
</evidence>
<dbReference type="EMBL" id="FLQV01000179">
    <property type="protein sequence ID" value="SBS84078.1"/>
    <property type="molecule type" value="Genomic_DNA"/>
</dbReference>
<dbReference type="Proteomes" id="UP000078560">
    <property type="component" value="Unassembled WGS sequence"/>
</dbReference>
<organism evidence="3 6">
    <name type="scientific">Plasmodium ovale curtisi</name>
    <dbReference type="NCBI Taxonomy" id="864141"/>
    <lineage>
        <taxon>Eukaryota</taxon>
        <taxon>Sar</taxon>
        <taxon>Alveolata</taxon>
        <taxon>Apicomplexa</taxon>
        <taxon>Aconoidasida</taxon>
        <taxon>Haemosporida</taxon>
        <taxon>Plasmodiidae</taxon>
        <taxon>Plasmodium</taxon>
        <taxon>Plasmodium (Plasmodium)</taxon>
    </lineage>
</organism>
<feature type="compositionally biased region" description="Acidic residues" evidence="1">
    <location>
        <begin position="677"/>
        <end position="689"/>
    </location>
</feature>
<protein>
    <submittedName>
        <fullName evidence="3">Uncharacterized protein</fullName>
    </submittedName>
</protein>
<evidence type="ECO:0000313" key="4">
    <source>
        <dbReference type="EMBL" id="SBS84078.1"/>
    </source>
</evidence>
<evidence type="ECO:0000313" key="6">
    <source>
        <dbReference type="Proteomes" id="UP000078560"/>
    </source>
</evidence>
<feature type="region of interest" description="Disordered" evidence="1">
    <location>
        <begin position="136"/>
        <end position="157"/>
    </location>
</feature>
<dbReference type="Gene3D" id="1.10.3580.10">
    <property type="entry name" value="ATP12 ATPase"/>
    <property type="match status" value="1"/>
</dbReference>
<reference evidence="5 6" key="2">
    <citation type="submission" date="2016-05" db="EMBL/GenBank/DDBJ databases">
        <authorList>
            <person name="Naeem Raeece"/>
        </authorList>
    </citation>
    <scope>NUCLEOTIDE SEQUENCE [LARGE SCALE GENOMIC DNA]</scope>
</reference>
<accession>A0A1A8VLQ4</accession>
<dbReference type="Proteomes" id="UP000078546">
    <property type="component" value="Unassembled WGS sequence"/>
</dbReference>
<dbReference type="InterPro" id="IPR011419">
    <property type="entry name" value="ATP12_ATP_synth-F1-assembly"/>
</dbReference>
<dbReference type="InterPro" id="IPR023335">
    <property type="entry name" value="ATP12_ortho_dom_sf"/>
</dbReference>
<dbReference type="EMBL" id="FLQU01000162">
    <property type="protein sequence ID" value="SBS81525.1"/>
    <property type="molecule type" value="Genomic_DNA"/>
</dbReference>
<name>A0A1A8VLQ4_PLAOA</name>
<evidence type="ECO:0000256" key="1">
    <source>
        <dbReference type="SAM" id="MobiDB-lite"/>
    </source>
</evidence>
<evidence type="ECO:0000256" key="2">
    <source>
        <dbReference type="SAM" id="SignalP"/>
    </source>
</evidence>